<keyword evidence="2" id="KW-1185">Reference proteome</keyword>
<name>A0ABP1E5Q1_9APHY</name>
<dbReference type="EMBL" id="OZ037951">
    <property type="protein sequence ID" value="CAL1714569.1"/>
    <property type="molecule type" value="Genomic_DNA"/>
</dbReference>
<gene>
    <name evidence="1" type="ORF">GFSPODELE1_LOCUS9828</name>
</gene>
<evidence type="ECO:0000313" key="1">
    <source>
        <dbReference type="EMBL" id="CAL1714569.1"/>
    </source>
</evidence>
<sequence length="91" mass="9972">MITYFKGCEHHEPRRKTEVLSELPLRIAQESVLATISPIRWDASSDHAPMLSRGRSILVANFQLEQLVGDFAFGHSLVSIADPGSAKGLLG</sequence>
<dbReference type="Proteomes" id="UP001497453">
    <property type="component" value="Chromosome 8"/>
</dbReference>
<protein>
    <submittedName>
        <fullName evidence="1">Uncharacterized protein</fullName>
    </submittedName>
</protein>
<reference evidence="2" key="1">
    <citation type="submission" date="2024-04" db="EMBL/GenBank/DDBJ databases">
        <authorList>
            <person name="Shaw F."/>
            <person name="Minotto A."/>
        </authorList>
    </citation>
    <scope>NUCLEOTIDE SEQUENCE [LARGE SCALE GENOMIC DNA]</scope>
</reference>
<organism evidence="1 2">
    <name type="scientific">Somion occarium</name>
    <dbReference type="NCBI Taxonomy" id="3059160"/>
    <lineage>
        <taxon>Eukaryota</taxon>
        <taxon>Fungi</taxon>
        <taxon>Dikarya</taxon>
        <taxon>Basidiomycota</taxon>
        <taxon>Agaricomycotina</taxon>
        <taxon>Agaricomycetes</taxon>
        <taxon>Polyporales</taxon>
        <taxon>Cerrenaceae</taxon>
        <taxon>Somion</taxon>
    </lineage>
</organism>
<accession>A0ABP1E5Q1</accession>
<evidence type="ECO:0000313" key="2">
    <source>
        <dbReference type="Proteomes" id="UP001497453"/>
    </source>
</evidence>
<proteinExistence type="predicted"/>